<evidence type="ECO:0000256" key="1">
    <source>
        <dbReference type="SAM" id="Phobius"/>
    </source>
</evidence>
<protein>
    <submittedName>
        <fullName evidence="2">Uncharacterized protein</fullName>
    </submittedName>
</protein>
<keyword evidence="3" id="KW-1185">Reference proteome</keyword>
<keyword evidence="1" id="KW-0812">Transmembrane</keyword>
<keyword evidence="1" id="KW-0472">Membrane</keyword>
<reference evidence="2 3" key="1">
    <citation type="submission" date="2021-06" db="EMBL/GenBank/DDBJ databases">
        <title>Caerostris darwini draft genome.</title>
        <authorList>
            <person name="Kono N."/>
            <person name="Arakawa K."/>
        </authorList>
    </citation>
    <scope>NUCLEOTIDE SEQUENCE [LARGE SCALE GENOMIC DNA]</scope>
</reference>
<evidence type="ECO:0000313" key="3">
    <source>
        <dbReference type="Proteomes" id="UP001054837"/>
    </source>
</evidence>
<gene>
    <name evidence="2" type="ORF">CDAR_446561</name>
</gene>
<dbReference type="EMBL" id="BPLQ01003100">
    <property type="protein sequence ID" value="GIX97965.1"/>
    <property type="molecule type" value="Genomic_DNA"/>
</dbReference>
<name>A0AAV4PNJ0_9ARAC</name>
<organism evidence="2 3">
    <name type="scientific">Caerostris darwini</name>
    <dbReference type="NCBI Taxonomy" id="1538125"/>
    <lineage>
        <taxon>Eukaryota</taxon>
        <taxon>Metazoa</taxon>
        <taxon>Ecdysozoa</taxon>
        <taxon>Arthropoda</taxon>
        <taxon>Chelicerata</taxon>
        <taxon>Arachnida</taxon>
        <taxon>Araneae</taxon>
        <taxon>Araneomorphae</taxon>
        <taxon>Entelegynae</taxon>
        <taxon>Araneoidea</taxon>
        <taxon>Araneidae</taxon>
        <taxon>Caerostris</taxon>
    </lineage>
</organism>
<dbReference type="Proteomes" id="UP001054837">
    <property type="component" value="Unassembled WGS sequence"/>
</dbReference>
<dbReference type="AlphaFoldDB" id="A0AAV4PNJ0"/>
<feature type="transmembrane region" description="Helical" evidence="1">
    <location>
        <begin position="63"/>
        <end position="84"/>
    </location>
</feature>
<evidence type="ECO:0000313" key="2">
    <source>
        <dbReference type="EMBL" id="GIX97965.1"/>
    </source>
</evidence>
<comment type="caution">
    <text evidence="2">The sequence shown here is derived from an EMBL/GenBank/DDBJ whole genome shotgun (WGS) entry which is preliminary data.</text>
</comment>
<keyword evidence="1" id="KW-1133">Transmembrane helix</keyword>
<accession>A0AAV4PNJ0</accession>
<sequence length="96" mass="10761">MPAGAPLIHRLESDLSPFKSVGSSLSRGFDRRKLSRFAIRRSEFLWTAASYTGWRSLIALNTFLWIGAAAALCGLKASVLCGGWKRRRRLSMAWFV</sequence>
<proteinExistence type="predicted"/>